<organism evidence="2 3">
    <name type="scientific">Deinococcus malanensis</name>
    <dbReference type="NCBI Taxonomy" id="1706855"/>
    <lineage>
        <taxon>Bacteria</taxon>
        <taxon>Thermotogati</taxon>
        <taxon>Deinococcota</taxon>
        <taxon>Deinococci</taxon>
        <taxon>Deinococcales</taxon>
        <taxon>Deinococcaceae</taxon>
        <taxon>Deinococcus</taxon>
    </lineage>
</organism>
<protein>
    <submittedName>
        <fullName evidence="2">Uncharacterized protein</fullName>
    </submittedName>
</protein>
<dbReference type="RefSeq" id="WP_189011593.1">
    <property type="nucleotide sequence ID" value="NZ_BMPP01000023.1"/>
</dbReference>
<proteinExistence type="predicted"/>
<feature type="chain" id="PRO_5045472723" evidence="1">
    <location>
        <begin position="19"/>
        <end position="168"/>
    </location>
</feature>
<feature type="signal peptide" evidence="1">
    <location>
        <begin position="1"/>
        <end position="18"/>
    </location>
</feature>
<evidence type="ECO:0000313" key="3">
    <source>
        <dbReference type="Proteomes" id="UP000647587"/>
    </source>
</evidence>
<keyword evidence="1" id="KW-0732">Signal</keyword>
<evidence type="ECO:0000313" key="2">
    <source>
        <dbReference type="EMBL" id="GGK40511.1"/>
    </source>
</evidence>
<dbReference type="Proteomes" id="UP000647587">
    <property type="component" value="Unassembled WGS sequence"/>
</dbReference>
<sequence length="168" mass="18870">MMRLALLMLSLVPGSAFAQMNHERLLSGTTLGLPWGLYSGAKSRPQKDESRLQLSARSGARVLGAKYDAGTQSALLSYRDNLNARHALEVAVDQLQRQGFELTFRSWLGEGRAQALLRRNERLLEVRIIQVAEQVTQALYRFRDGNLPERLMVSQLPFDLEVYAAPLT</sequence>
<name>A0ABQ2F1Z7_9DEIO</name>
<evidence type="ECO:0000256" key="1">
    <source>
        <dbReference type="SAM" id="SignalP"/>
    </source>
</evidence>
<keyword evidence="3" id="KW-1185">Reference proteome</keyword>
<gene>
    <name evidence="2" type="ORF">GCM10008955_37910</name>
</gene>
<dbReference type="EMBL" id="BMPP01000023">
    <property type="protein sequence ID" value="GGK40511.1"/>
    <property type="molecule type" value="Genomic_DNA"/>
</dbReference>
<accession>A0ABQ2F1Z7</accession>
<reference evidence="3" key="1">
    <citation type="journal article" date="2019" name="Int. J. Syst. Evol. Microbiol.">
        <title>The Global Catalogue of Microorganisms (GCM) 10K type strain sequencing project: providing services to taxonomists for standard genome sequencing and annotation.</title>
        <authorList>
            <consortium name="The Broad Institute Genomics Platform"/>
            <consortium name="The Broad Institute Genome Sequencing Center for Infectious Disease"/>
            <person name="Wu L."/>
            <person name="Ma J."/>
        </authorList>
    </citation>
    <scope>NUCLEOTIDE SEQUENCE [LARGE SCALE GENOMIC DNA]</scope>
    <source>
        <strain evidence="3">JCM 30331</strain>
    </source>
</reference>
<comment type="caution">
    <text evidence="2">The sequence shown here is derived from an EMBL/GenBank/DDBJ whole genome shotgun (WGS) entry which is preliminary data.</text>
</comment>